<protein>
    <submittedName>
        <fullName evidence="5">Crp/Fnr family transcriptional regulator</fullName>
    </submittedName>
</protein>
<evidence type="ECO:0000313" key="5">
    <source>
        <dbReference type="EMBL" id="RCV90668.1"/>
    </source>
</evidence>
<gene>
    <name evidence="5" type="ORF">DU505_05695</name>
</gene>
<name>A0A368U0W9_9GAMM</name>
<dbReference type="InterPro" id="IPR014710">
    <property type="entry name" value="RmlC-like_jellyroll"/>
</dbReference>
<dbReference type="OrthoDB" id="9126850at2"/>
<dbReference type="EMBL" id="QPII01000003">
    <property type="protein sequence ID" value="RCV90668.1"/>
    <property type="molecule type" value="Genomic_DNA"/>
</dbReference>
<keyword evidence="3" id="KW-0804">Transcription</keyword>
<dbReference type="CDD" id="cd00038">
    <property type="entry name" value="CAP_ED"/>
    <property type="match status" value="1"/>
</dbReference>
<dbReference type="GO" id="GO:0006355">
    <property type="term" value="P:regulation of DNA-templated transcription"/>
    <property type="evidence" value="ECO:0007669"/>
    <property type="project" value="InterPro"/>
</dbReference>
<proteinExistence type="predicted"/>
<dbReference type="AlphaFoldDB" id="A0A368U0W9"/>
<dbReference type="Gene3D" id="2.60.120.10">
    <property type="entry name" value="Jelly Rolls"/>
    <property type="match status" value="1"/>
</dbReference>
<evidence type="ECO:0000313" key="6">
    <source>
        <dbReference type="Proteomes" id="UP000252405"/>
    </source>
</evidence>
<reference evidence="5 6" key="1">
    <citation type="submission" date="2018-07" db="EMBL/GenBank/DDBJ databases">
        <title>Halomonas montanilacus sp. nov., isolated from Lake Pengyan on Tibetan Plateau.</title>
        <authorList>
            <person name="Lu H."/>
            <person name="Xing P."/>
            <person name="Wu Q."/>
        </authorList>
    </citation>
    <scope>NUCLEOTIDE SEQUENCE [LARGE SCALE GENOMIC DNA]</scope>
    <source>
        <strain evidence="5 6">PYC7W</strain>
    </source>
</reference>
<dbReference type="Proteomes" id="UP000252405">
    <property type="component" value="Unassembled WGS sequence"/>
</dbReference>
<comment type="caution">
    <text evidence="5">The sequence shown here is derived from an EMBL/GenBank/DDBJ whole genome shotgun (WGS) entry which is preliminary data.</text>
</comment>
<keyword evidence="2" id="KW-0238">DNA-binding</keyword>
<dbReference type="InterPro" id="IPR036390">
    <property type="entry name" value="WH_DNA-bd_sf"/>
</dbReference>
<dbReference type="InterPro" id="IPR012318">
    <property type="entry name" value="HTH_CRP"/>
</dbReference>
<dbReference type="SUPFAM" id="SSF46785">
    <property type="entry name" value="Winged helix' DNA-binding domain"/>
    <property type="match status" value="1"/>
</dbReference>
<evidence type="ECO:0000259" key="4">
    <source>
        <dbReference type="PROSITE" id="PS51063"/>
    </source>
</evidence>
<evidence type="ECO:0000256" key="2">
    <source>
        <dbReference type="ARBA" id="ARBA00023125"/>
    </source>
</evidence>
<evidence type="ECO:0000256" key="1">
    <source>
        <dbReference type="ARBA" id="ARBA00023015"/>
    </source>
</evidence>
<dbReference type="PROSITE" id="PS51063">
    <property type="entry name" value="HTH_CRP_2"/>
    <property type="match status" value="1"/>
</dbReference>
<dbReference type="Pfam" id="PF13545">
    <property type="entry name" value="HTH_Crp_2"/>
    <property type="match status" value="1"/>
</dbReference>
<keyword evidence="1" id="KW-0805">Transcription regulation</keyword>
<dbReference type="Pfam" id="PF00027">
    <property type="entry name" value="cNMP_binding"/>
    <property type="match status" value="1"/>
</dbReference>
<accession>A0A368U0W9</accession>
<sequence length="239" mass="26886">MQQLKRHGALSEVDETLLIELEHNSRRVTAGEILWQEGSDVELFCVLKAGWAYSFRYLDNGSMQILKVYLPGDIIGMRDFGFSKRLAGVAMINAGVICPFSPQHLCQLIRTSPTLAAGMVAIAVRQQAMLTERLVYIGRHTAQQRLGHFLYEIYLRLRRIGAVEEGRFQLPLSQEQLGDVLGLSAVHVSRTFSMLREEGLVLKERQEVFFPDPGALAKMVEFNTTYLDEALPPAFLSSD</sequence>
<dbReference type="SMART" id="SM00419">
    <property type="entry name" value="HTH_CRP"/>
    <property type="match status" value="1"/>
</dbReference>
<dbReference type="SUPFAM" id="SSF51206">
    <property type="entry name" value="cAMP-binding domain-like"/>
    <property type="match status" value="1"/>
</dbReference>
<dbReference type="InterPro" id="IPR018490">
    <property type="entry name" value="cNMP-bd_dom_sf"/>
</dbReference>
<keyword evidence="6" id="KW-1185">Reference proteome</keyword>
<dbReference type="Gene3D" id="1.10.10.10">
    <property type="entry name" value="Winged helix-like DNA-binding domain superfamily/Winged helix DNA-binding domain"/>
    <property type="match status" value="1"/>
</dbReference>
<evidence type="ECO:0000256" key="3">
    <source>
        <dbReference type="ARBA" id="ARBA00023163"/>
    </source>
</evidence>
<feature type="domain" description="HTH crp-type" evidence="4">
    <location>
        <begin position="140"/>
        <end position="214"/>
    </location>
</feature>
<organism evidence="5 6">
    <name type="scientific">Billgrantia montanilacus</name>
    <dbReference type="NCBI Taxonomy" id="2282305"/>
    <lineage>
        <taxon>Bacteria</taxon>
        <taxon>Pseudomonadati</taxon>
        <taxon>Pseudomonadota</taxon>
        <taxon>Gammaproteobacteria</taxon>
        <taxon>Oceanospirillales</taxon>
        <taxon>Halomonadaceae</taxon>
        <taxon>Billgrantia</taxon>
    </lineage>
</organism>
<dbReference type="InterPro" id="IPR036388">
    <property type="entry name" value="WH-like_DNA-bd_sf"/>
</dbReference>
<dbReference type="InterPro" id="IPR000595">
    <property type="entry name" value="cNMP-bd_dom"/>
</dbReference>
<dbReference type="PRINTS" id="PR00034">
    <property type="entry name" value="HTHCRP"/>
</dbReference>
<dbReference type="GO" id="GO:0003677">
    <property type="term" value="F:DNA binding"/>
    <property type="evidence" value="ECO:0007669"/>
    <property type="project" value="UniProtKB-KW"/>
</dbReference>
<dbReference type="CDD" id="cd00092">
    <property type="entry name" value="HTH_CRP"/>
    <property type="match status" value="1"/>
</dbReference>